<dbReference type="EMBL" id="RIAR02000001">
    <property type="protein sequence ID" value="NSL86437.1"/>
    <property type="molecule type" value="Genomic_DNA"/>
</dbReference>
<dbReference type="Pfam" id="PF00578">
    <property type="entry name" value="AhpC-TSA"/>
    <property type="match status" value="1"/>
</dbReference>
<protein>
    <submittedName>
        <fullName evidence="5">AhpC/TSA family protein</fullName>
    </submittedName>
</protein>
<gene>
    <name evidence="5" type="ORF">ECE50_006330</name>
</gene>
<sequence length="374" mass="41333">MRLMKHACLSLLLAGLYTGSHAQQQEVVIKGTVIGDTRGYNRMDLYSRYPDRYDSLKIVHNTFTITYSFEAPYRQLFASQYDMEVKDGYAPQGILIDKPGTYNIIARIDSNGTHYSATNGDAQQVFAAFSADQDKASDAAAKTIMQKYGADVFAKREPNPAAEADLTSLTNAATSRLVKQYVGKNPGSYAAAIILQRNSGAVDGKTLGSLYQRLTPAIKSLREAKDVATEISARKLSTVGSTPADFTLKNGDEQPVKLSAFRGKYLLIDFWASWCGPCRAAFPHMRELYAKYKDKNFEILSISTDRDKAAWLKAMKEENNPWPQAHDGQGTVSKKQFNVQLLPTLYLISPEGKIIAQKPDEAAIDKKLAAIFGI</sequence>
<keyword evidence="4" id="KW-0676">Redox-active center</keyword>
<dbReference type="GO" id="GO:0030313">
    <property type="term" value="C:cell envelope"/>
    <property type="evidence" value="ECO:0007669"/>
    <property type="project" value="UniProtKB-SubCell"/>
</dbReference>
<evidence type="ECO:0000256" key="3">
    <source>
        <dbReference type="ARBA" id="ARBA00023157"/>
    </source>
</evidence>
<dbReference type="PROSITE" id="PS51352">
    <property type="entry name" value="THIOREDOXIN_2"/>
    <property type="match status" value="1"/>
</dbReference>
<comment type="caution">
    <text evidence="5">The sequence shown here is derived from an EMBL/GenBank/DDBJ whole genome shotgun (WGS) entry which is preliminary data.</text>
</comment>
<dbReference type="InterPro" id="IPR000866">
    <property type="entry name" value="AhpC/TSA"/>
</dbReference>
<keyword evidence="6" id="KW-1185">Reference proteome</keyword>
<dbReference type="SUPFAM" id="SSF52833">
    <property type="entry name" value="Thioredoxin-like"/>
    <property type="match status" value="1"/>
</dbReference>
<accession>A0A3S1B3T9</accession>
<dbReference type="InterPro" id="IPR050553">
    <property type="entry name" value="Thioredoxin_ResA/DsbE_sf"/>
</dbReference>
<reference evidence="5" key="1">
    <citation type="submission" date="2020-05" db="EMBL/GenBank/DDBJ databases">
        <title>Chitinophaga laudate sp. nov., isolated from a tropical peat swamp.</title>
        <authorList>
            <person name="Goh C.B.S."/>
            <person name="Lee M.S."/>
            <person name="Parimannan S."/>
            <person name="Pasbakhsh P."/>
            <person name="Yule C.M."/>
            <person name="Rajandas H."/>
            <person name="Loke S."/>
            <person name="Croft L."/>
            <person name="Tan J.B.L."/>
        </authorList>
    </citation>
    <scope>NUCLEOTIDE SEQUENCE</scope>
    <source>
        <strain evidence="5">Mgbs1</strain>
    </source>
</reference>
<dbReference type="InterPro" id="IPR013766">
    <property type="entry name" value="Thioredoxin_domain"/>
</dbReference>
<dbReference type="GO" id="GO:0016491">
    <property type="term" value="F:oxidoreductase activity"/>
    <property type="evidence" value="ECO:0007669"/>
    <property type="project" value="InterPro"/>
</dbReference>
<name>A0A3S1B3T9_9BACT</name>
<keyword evidence="3" id="KW-1015">Disulfide bond</keyword>
<comment type="subcellular location">
    <subcellularLocation>
        <location evidence="1">Cell envelope</location>
    </subcellularLocation>
</comment>
<proteinExistence type="predicted"/>
<dbReference type="InterPro" id="IPR036249">
    <property type="entry name" value="Thioredoxin-like_sf"/>
</dbReference>
<evidence type="ECO:0000313" key="5">
    <source>
        <dbReference type="EMBL" id="NSL86437.1"/>
    </source>
</evidence>
<evidence type="ECO:0000256" key="4">
    <source>
        <dbReference type="ARBA" id="ARBA00023284"/>
    </source>
</evidence>
<dbReference type="PANTHER" id="PTHR42852:SF6">
    <property type="entry name" value="THIOL:DISULFIDE INTERCHANGE PROTEIN DSBE"/>
    <property type="match status" value="1"/>
</dbReference>
<organism evidence="5 6">
    <name type="scientific">Chitinophaga solisilvae</name>
    <dbReference type="NCBI Taxonomy" id="1233460"/>
    <lineage>
        <taxon>Bacteria</taxon>
        <taxon>Pseudomonadati</taxon>
        <taxon>Bacteroidota</taxon>
        <taxon>Chitinophagia</taxon>
        <taxon>Chitinophagales</taxon>
        <taxon>Chitinophagaceae</taxon>
        <taxon>Chitinophaga</taxon>
    </lineage>
</organism>
<dbReference type="PANTHER" id="PTHR42852">
    <property type="entry name" value="THIOL:DISULFIDE INTERCHANGE PROTEIN DSBE"/>
    <property type="match status" value="1"/>
</dbReference>
<evidence type="ECO:0000313" key="6">
    <source>
        <dbReference type="Proteomes" id="UP000281028"/>
    </source>
</evidence>
<dbReference type="Proteomes" id="UP000281028">
    <property type="component" value="Unassembled WGS sequence"/>
</dbReference>
<dbReference type="AlphaFoldDB" id="A0A3S1B3T9"/>
<dbReference type="CDD" id="cd02966">
    <property type="entry name" value="TlpA_like_family"/>
    <property type="match status" value="1"/>
</dbReference>
<dbReference type="Gene3D" id="3.40.30.10">
    <property type="entry name" value="Glutaredoxin"/>
    <property type="match status" value="1"/>
</dbReference>
<keyword evidence="2" id="KW-0201">Cytochrome c-type biogenesis</keyword>
<dbReference type="GO" id="GO:0017004">
    <property type="term" value="P:cytochrome complex assembly"/>
    <property type="evidence" value="ECO:0007669"/>
    <property type="project" value="UniProtKB-KW"/>
</dbReference>
<dbReference type="GO" id="GO:0016209">
    <property type="term" value="F:antioxidant activity"/>
    <property type="evidence" value="ECO:0007669"/>
    <property type="project" value="InterPro"/>
</dbReference>
<evidence type="ECO:0000256" key="1">
    <source>
        <dbReference type="ARBA" id="ARBA00004196"/>
    </source>
</evidence>
<evidence type="ECO:0000256" key="2">
    <source>
        <dbReference type="ARBA" id="ARBA00022748"/>
    </source>
</evidence>
<dbReference type="OrthoDB" id="640449at2"/>